<dbReference type="InterPro" id="IPR036514">
    <property type="entry name" value="SGNH_hydro_sf"/>
</dbReference>
<name>A0A2R6WFW6_MARPO</name>
<dbReference type="InterPro" id="IPR044552">
    <property type="entry name" value="GLIP1-5/GLL25"/>
</dbReference>
<organism evidence="3 4">
    <name type="scientific">Marchantia polymorpha</name>
    <name type="common">Common liverwort</name>
    <name type="synonym">Marchantia aquatica</name>
    <dbReference type="NCBI Taxonomy" id="3197"/>
    <lineage>
        <taxon>Eukaryota</taxon>
        <taxon>Viridiplantae</taxon>
        <taxon>Streptophyta</taxon>
        <taxon>Embryophyta</taxon>
        <taxon>Marchantiophyta</taxon>
        <taxon>Marchantiopsida</taxon>
        <taxon>Marchantiidae</taxon>
        <taxon>Marchantiales</taxon>
        <taxon>Marchantiaceae</taxon>
        <taxon>Marchantia</taxon>
    </lineage>
</organism>
<evidence type="ECO:0000256" key="1">
    <source>
        <dbReference type="ARBA" id="ARBA00008668"/>
    </source>
</evidence>
<protein>
    <submittedName>
        <fullName evidence="3">Uncharacterized protein</fullName>
    </submittedName>
</protein>
<evidence type="ECO:0000256" key="2">
    <source>
        <dbReference type="ARBA" id="ARBA00022729"/>
    </source>
</evidence>
<keyword evidence="2" id="KW-0732">Signal</keyword>
<dbReference type="EMBL" id="KZ772767">
    <property type="protein sequence ID" value="PTQ32748.1"/>
    <property type="molecule type" value="Genomic_DNA"/>
</dbReference>
<dbReference type="InterPro" id="IPR001087">
    <property type="entry name" value="GDSL"/>
</dbReference>
<dbReference type="Pfam" id="PF00657">
    <property type="entry name" value="Lipase_GDSL"/>
    <property type="match status" value="1"/>
</dbReference>
<dbReference type="PANTHER" id="PTHR45966">
    <property type="entry name" value="GDSL-LIKE LIPASE/ACYLHYDROLASE"/>
    <property type="match status" value="1"/>
</dbReference>
<sequence length="386" mass="41815">MARYLPTLSTQSANNKQLTSWMHCCILLLGIAAFFPVCDANGVLRPLVSALFCFGDSTADTGTNTYLTSPAFLANFSPYGETFFNKPTGRFCDGRLFVDFLAQQLGLPLLRPFLEPGFNNYYRGVNFASAGSGFLPSTKTFLAGTLGTVVNIQEQLQQFMQVKANLESRMGLKDTSFLLKRSIYLVSSASNDAIYSFLLNQTTTPEDFISRLIVEIGNTYVALYNLGARKVIGTALGPIGCIPSIRGLSAGGSCLATVNDLALAFNVQLDALQARLKEQLPDFNLIIANNYDIFNEFIFNGTSFGFTMGSTACCGAGPFNGAIQCGTTNSNFNSTTLCSKAQLSKYVFFDNNHPTEKTYGLLAQMFMTGGAKVVKPFNVSTLALCD</sequence>
<evidence type="ECO:0000313" key="3">
    <source>
        <dbReference type="EMBL" id="PTQ32748.1"/>
    </source>
</evidence>
<dbReference type="GO" id="GO:0016788">
    <property type="term" value="F:hydrolase activity, acting on ester bonds"/>
    <property type="evidence" value="ECO:0007669"/>
    <property type="project" value="InterPro"/>
</dbReference>
<gene>
    <name evidence="3" type="ORF">MARPO_0095s0012</name>
</gene>
<dbReference type="OrthoDB" id="1600564at2759"/>
<dbReference type="AlphaFoldDB" id="A0A2R6WFW6"/>
<accession>A0A2R6WFW6</accession>
<reference evidence="4" key="1">
    <citation type="journal article" date="2017" name="Cell">
        <title>Insights into land plant evolution garnered from the Marchantia polymorpha genome.</title>
        <authorList>
            <person name="Bowman J.L."/>
            <person name="Kohchi T."/>
            <person name="Yamato K.T."/>
            <person name="Jenkins J."/>
            <person name="Shu S."/>
            <person name="Ishizaki K."/>
            <person name="Yamaoka S."/>
            <person name="Nishihama R."/>
            <person name="Nakamura Y."/>
            <person name="Berger F."/>
            <person name="Adam C."/>
            <person name="Aki S.S."/>
            <person name="Althoff F."/>
            <person name="Araki T."/>
            <person name="Arteaga-Vazquez M.A."/>
            <person name="Balasubrmanian S."/>
            <person name="Barry K."/>
            <person name="Bauer D."/>
            <person name="Boehm C.R."/>
            <person name="Briginshaw L."/>
            <person name="Caballero-Perez J."/>
            <person name="Catarino B."/>
            <person name="Chen F."/>
            <person name="Chiyoda S."/>
            <person name="Chovatia M."/>
            <person name="Davies K.M."/>
            <person name="Delmans M."/>
            <person name="Demura T."/>
            <person name="Dierschke T."/>
            <person name="Dolan L."/>
            <person name="Dorantes-Acosta A.E."/>
            <person name="Eklund D.M."/>
            <person name="Florent S.N."/>
            <person name="Flores-Sandoval E."/>
            <person name="Fujiyama A."/>
            <person name="Fukuzawa H."/>
            <person name="Galik B."/>
            <person name="Grimanelli D."/>
            <person name="Grimwood J."/>
            <person name="Grossniklaus U."/>
            <person name="Hamada T."/>
            <person name="Haseloff J."/>
            <person name="Hetherington A.J."/>
            <person name="Higo A."/>
            <person name="Hirakawa Y."/>
            <person name="Hundley H.N."/>
            <person name="Ikeda Y."/>
            <person name="Inoue K."/>
            <person name="Inoue S.I."/>
            <person name="Ishida S."/>
            <person name="Jia Q."/>
            <person name="Kakita M."/>
            <person name="Kanazawa T."/>
            <person name="Kawai Y."/>
            <person name="Kawashima T."/>
            <person name="Kennedy M."/>
            <person name="Kinose K."/>
            <person name="Kinoshita T."/>
            <person name="Kohara Y."/>
            <person name="Koide E."/>
            <person name="Komatsu K."/>
            <person name="Kopischke S."/>
            <person name="Kubo M."/>
            <person name="Kyozuka J."/>
            <person name="Lagercrantz U."/>
            <person name="Lin S.S."/>
            <person name="Lindquist E."/>
            <person name="Lipzen A.M."/>
            <person name="Lu C.W."/>
            <person name="De Luna E."/>
            <person name="Martienssen R.A."/>
            <person name="Minamino N."/>
            <person name="Mizutani M."/>
            <person name="Mizutani M."/>
            <person name="Mochizuki N."/>
            <person name="Monte I."/>
            <person name="Mosher R."/>
            <person name="Nagasaki H."/>
            <person name="Nakagami H."/>
            <person name="Naramoto S."/>
            <person name="Nishitani K."/>
            <person name="Ohtani M."/>
            <person name="Okamoto T."/>
            <person name="Okumura M."/>
            <person name="Phillips J."/>
            <person name="Pollak B."/>
            <person name="Reinders A."/>
            <person name="Rovekamp M."/>
            <person name="Sano R."/>
            <person name="Sawa S."/>
            <person name="Schmid M.W."/>
            <person name="Shirakawa M."/>
            <person name="Solano R."/>
            <person name="Spunde A."/>
            <person name="Suetsugu N."/>
            <person name="Sugano S."/>
            <person name="Sugiyama A."/>
            <person name="Sun R."/>
            <person name="Suzuki Y."/>
            <person name="Takenaka M."/>
            <person name="Takezawa D."/>
            <person name="Tomogane H."/>
            <person name="Tsuzuki M."/>
            <person name="Ueda T."/>
            <person name="Umeda M."/>
            <person name="Ward J.M."/>
            <person name="Watanabe Y."/>
            <person name="Yazaki K."/>
            <person name="Yokoyama R."/>
            <person name="Yoshitake Y."/>
            <person name="Yotsui I."/>
            <person name="Zachgo S."/>
            <person name="Schmutz J."/>
        </authorList>
    </citation>
    <scope>NUCLEOTIDE SEQUENCE [LARGE SCALE GENOMIC DNA]</scope>
    <source>
        <strain evidence="4">Tak-1</strain>
    </source>
</reference>
<comment type="similarity">
    <text evidence="1">Belongs to the 'GDSL' lipolytic enzyme family.</text>
</comment>
<dbReference type="PANTHER" id="PTHR45966:SF37">
    <property type="entry name" value="GDSL ESTERASE_LIPASE"/>
    <property type="match status" value="1"/>
</dbReference>
<dbReference type="InterPro" id="IPR035669">
    <property type="entry name" value="SGNH_plant_lipase-like"/>
</dbReference>
<dbReference type="Proteomes" id="UP000244005">
    <property type="component" value="Unassembled WGS sequence"/>
</dbReference>
<dbReference type="CDD" id="cd01837">
    <property type="entry name" value="SGNH_plant_lipase_like"/>
    <property type="match status" value="1"/>
</dbReference>
<keyword evidence="4" id="KW-1185">Reference proteome</keyword>
<dbReference type="Gramene" id="Mp5g09480.1">
    <property type="protein sequence ID" value="Mp5g09480.1.cds"/>
    <property type="gene ID" value="Mp5g09480"/>
</dbReference>
<proteinExistence type="inferred from homology"/>
<dbReference type="Gene3D" id="3.40.50.1110">
    <property type="entry name" value="SGNH hydrolase"/>
    <property type="match status" value="1"/>
</dbReference>
<dbReference type="SUPFAM" id="SSF52266">
    <property type="entry name" value="SGNH hydrolase"/>
    <property type="match status" value="1"/>
</dbReference>
<evidence type="ECO:0000313" key="4">
    <source>
        <dbReference type="Proteomes" id="UP000244005"/>
    </source>
</evidence>